<dbReference type="AlphaFoldDB" id="A0A1F5NKF4"/>
<protein>
    <submittedName>
        <fullName evidence="1">Uncharacterized protein</fullName>
    </submittedName>
</protein>
<dbReference type="EMBL" id="MFEK01000014">
    <property type="protein sequence ID" value="OGE78098.1"/>
    <property type="molecule type" value="Genomic_DNA"/>
</dbReference>
<proteinExistence type="predicted"/>
<gene>
    <name evidence="1" type="ORF">A2751_02965</name>
</gene>
<evidence type="ECO:0000313" key="2">
    <source>
        <dbReference type="Proteomes" id="UP000176864"/>
    </source>
</evidence>
<sequence length="1272" mass="129382">MHKPNRSFSQKVFAAGLAVTTALWAFGGLLTVAGAVEAHPAGTLVLSGTTVWHVSDDGTMRHGIDSLAKFLSHRYSFANVVPANSADLALPDGGLLGWGSGVLFNDGGTVYQVSGGTKHGFTSAAAFTGSGFSFGSVVNASLAGVTAGSNISDASMAHMEGTFVVSSGTVWRVSATGRQGVPQPGVLYSWGAGFGDVVAANSADLALANEGNASFRTGTLVNDSGTLFAVTATTKRGFPSASCYTGFGFNFSTPVAGSTAGLTAGANYCADAGTPTPPGPTPPPVSAGTVSVSLASDTPAAGTIVENAARVGFTKVNFTAGASDVIIDSMVVERTGISQDSNFTDIILLDVSGGVSVGVASQIGNEKTLGSTHQVTFADDITVKAGTTKSIMLAANMSGTLQAGETAALRLVSATPSGTATVSGSLPITGSTMTMNGTLAIGAVTIAAGSQNPAATTQQVGINDYIVSGVRVSANSVEDIEVQQMRFYQNGTAADGDVKDLELMVDGAVIATVSKPTSKEATFKLATPIVIKKGENKEFNVRLDIVDGSSRTISFDFDKKTDVVAIGKTYAYYMTPTYPNATSPFFNAPNTTIDSGALTFSKGVVASLNLAEGVNSQVIGAFKTTVQGEPVQVTRLVLNLTVTGTGNGADLTNIVVKDSAGKVVAGPIDGADNTGPDAATTTDTIIFPTGTNTYTVVANMNTDFAGNDTVQVGVDDPDSKVTAKGTVTNQTITANPTSTVTLDTLTVKTGSILVSTSTTPAAQNVLVGQTQFTFANFVLDATSSGEDVRVTALATVHRAVNSDPTNIANLTLYDGTTALSPIIQPSGTVSPATSTFSFTNPIVITKGSSKTLTLKGDIVSGDADSDTHAFGCEGTGCVTATGASTSTAITPTVTSSTGQTMSIVASGTFTVGASGTSPTQGANITGNSSKVTVGELLFTATNEDIDLTELHLGATAVNGGALNDEFSMVYLFAGSTQVASASPTTTNVITFQSLEGKFRIYKNPASGQNLLTIKVDTAAITNQGGDGNTGDSGDGVSLTVAADAYAGKGIASGSTISAANKSGTFDGQQYTVYKTQPTFARVPLSTTLADGDLGVFAFSLTADAKGDVGFYKAAFEISTTGVSITDFKLYEEYGTSNQQDLTTNAARQSSGELAAGRDYISILLDTGTDGVGQGGEFRFVGAGVTKTFQLRGTVANASAGDSMNVVLRNATGVGTHPGDAETVADEETGHFVWSDLHYGNSTPTATYTAEWFNGYRVPGLSATSTQQSLSKS</sequence>
<evidence type="ECO:0000313" key="1">
    <source>
        <dbReference type="EMBL" id="OGE78098.1"/>
    </source>
</evidence>
<dbReference type="STRING" id="1817824.A2751_02965"/>
<dbReference type="Proteomes" id="UP000176864">
    <property type="component" value="Unassembled WGS sequence"/>
</dbReference>
<name>A0A1F5NKF4_9BACT</name>
<accession>A0A1F5NKF4</accession>
<organism evidence="1 2">
    <name type="scientific">Candidatus Doudnabacteria bacterium RIFCSPHIGHO2_01_FULL_46_14</name>
    <dbReference type="NCBI Taxonomy" id="1817824"/>
    <lineage>
        <taxon>Bacteria</taxon>
        <taxon>Candidatus Doudnaibacteriota</taxon>
    </lineage>
</organism>
<reference evidence="1 2" key="1">
    <citation type="journal article" date="2016" name="Nat. Commun.">
        <title>Thousands of microbial genomes shed light on interconnected biogeochemical processes in an aquifer system.</title>
        <authorList>
            <person name="Anantharaman K."/>
            <person name="Brown C.T."/>
            <person name="Hug L.A."/>
            <person name="Sharon I."/>
            <person name="Castelle C.J."/>
            <person name="Probst A.J."/>
            <person name="Thomas B.C."/>
            <person name="Singh A."/>
            <person name="Wilkins M.J."/>
            <person name="Karaoz U."/>
            <person name="Brodie E.L."/>
            <person name="Williams K.H."/>
            <person name="Hubbard S.S."/>
            <person name="Banfield J.F."/>
        </authorList>
    </citation>
    <scope>NUCLEOTIDE SEQUENCE [LARGE SCALE GENOMIC DNA]</scope>
</reference>
<comment type="caution">
    <text evidence="1">The sequence shown here is derived from an EMBL/GenBank/DDBJ whole genome shotgun (WGS) entry which is preliminary data.</text>
</comment>